<sequence length="339" mass="39933">MSKNKSNLSSLYVFYIFLAIKGSLMFEKNEERVINTFFNQNITKPEEVFSSKNFYHTIKSIYIKKQYLRNNVGYCYERGNGVGKNEKKSFEYHKNAADMGFDDGICYQQIIEGCANEKNILVFHDDDDDYVEILNEKNFDQEKIKTKIKSFYTKYANMPNIEKEICKNIQKVDLKPDDLLSSGEGSLRTNQSKLYNILEKKQLIRQLTSYIPTKIELTSDKRSFIENFMLYEDARFLEVIKSEESYFHELFSFMNAVKKIWKKSSYKNRDPTINDRTYSHNFVNSLIEFVFLNTNVEMRWDGSPCQSTKFKDIQGDGPIRYPCSLTCLQSQLCITVRFH</sequence>
<accession>A0A8H4ADV3</accession>
<dbReference type="OrthoDB" id="2323426at2759"/>
<proteinExistence type="predicted"/>
<gene>
    <name evidence="1" type="ORF">F8M41_023165</name>
</gene>
<dbReference type="EMBL" id="WTPW01000742">
    <property type="protein sequence ID" value="KAF0483959.1"/>
    <property type="molecule type" value="Genomic_DNA"/>
</dbReference>
<name>A0A8H4ADV3_GIGMA</name>
<dbReference type="InterPro" id="IPR006597">
    <property type="entry name" value="Sel1-like"/>
</dbReference>
<evidence type="ECO:0000313" key="2">
    <source>
        <dbReference type="Proteomes" id="UP000439903"/>
    </source>
</evidence>
<dbReference type="AlphaFoldDB" id="A0A8H4ADV3"/>
<organism evidence="1 2">
    <name type="scientific">Gigaspora margarita</name>
    <dbReference type="NCBI Taxonomy" id="4874"/>
    <lineage>
        <taxon>Eukaryota</taxon>
        <taxon>Fungi</taxon>
        <taxon>Fungi incertae sedis</taxon>
        <taxon>Mucoromycota</taxon>
        <taxon>Glomeromycotina</taxon>
        <taxon>Glomeromycetes</taxon>
        <taxon>Diversisporales</taxon>
        <taxon>Gigasporaceae</taxon>
        <taxon>Gigaspora</taxon>
    </lineage>
</organism>
<dbReference type="SMART" id="SM00671">
    <property type="entry name" value="SEL1"/>
    <property type="match status" value="1"/>
</dbReference>
<reference evidence="1 2" key="1">
    <citation type="journal article" date="2019" name="Environ. Microbiol.">
        <title>At the nexus of three kingdoms: the genome of the mycorrhizal fungus Gigaspora margarita provides insights into plant, endobacterial and fungal interactions.</title>
        <authorList>
            <person name="Venice F."/>
            <person name="Ghignone S."/>
            <person name="Salvioli di Fossalunga A."/>
            <person name="Amselem J."/>
            <person name="Novero M."/>
            <person name="Xianan X."/>
            <person name="Sedzielewska Toro K."/>
            <person name="Morin E."/>
            <person name="Lipzen A."/>
            <person name="Grigoriev I.V."/>
            <person name="Henrissat B."/>
            <person name="Martin F.M."/>
            <person name="Bonfante P."/>
        </authorList>
    </citation>
    <scope>NUCLEOTIDE SEQUENCE [LARGE SCALE GENOMIC DNA]</scope>
    <source>
        <strain evidence="1 2">BEG34</strain>
    </source>
</reference>
<protein>
    <submittedName>
        <fullName evidence="1">Uncharacterized protein</fullName>
    </submittedName>
</protein>
<evidence type="ECO:0000313" key="1">
    <source>
        <dbReference type="EMBL" id="KAF0483959.1"/>
    </source>
</evidence>
<dbReference type="InterPro" id="IPR011990">
    <property type="entry name" value="TPR-like_helical_dom_sf"/>
</dbReference>
<dbReference type="Gene3D" id="1.25.40.10">
    <property type="entry name" value="Tetratricopeptide repeat domain"/>
    <property type="match status" value="1"/>
</dbReference>
<dbReference type="SUPFAM" id="SSF81901">
    <property type="entry name" value="HCP-like"/>
    <property type="match status" value="1"/>
</dbReference>
<comment type="caution">
    <text evidence="1">The sequence shown here is derived from an EMBL/GenBank/DDBJ whole genome shotgun (WGS) entry which is preliminary data.</text>
</comment>
<keyword evidence="2" id="KW-1185">Reference proteome</keyword>
<dbReference type="Proteomes" id="UP000439903">
    <property type="component" value="Unassembled WGS sequence"/>
</dbReference>